<keyword evidence="13" id="KW-1185">Reference proteome</keyword>
<evidence type="ECO:0000256" key="4">
    <source>
        <dbReference type="ARBA" id="ARBA00022475"/>
    </source>
</evidence>
<keyword evidence="3" id="KW-0813">Transport</keyword>
<evidence type="ECO:0000256" key="10">
    <source>
        <dbReference type="SAM" id="Phobius"/>
    </source>
</evidence>
<reference evidence="13" key="1">
    <citation type="journal article" date="2019" name="Int. J. Syst. Evol. Microbiol.">
        <title>The Global Catalogue of Microorganisms (GCM) 10K type strain sequencing project: providing services to taxonomists for standard genome sequencing and annotation.</title>
        <authorList>
            <consortium name="The Broad Institute Genomics Platform"/>
            <consortium name="The Broad Institute Genome Sequencing Center for Infectious Disease"/>
            <person name="Wu L."/>
            <person name="Ma J."/>
        </authorList>
    </citation>
    <scope>NUCLEOTIDE SEQUENCE [LARGE SCALE GENOMIC DNA]</scope>
    <source>
        <strain evidence="13">KCTC 42805</strain>
    </source>
</reference>
<dbReference type="EMBL" id="JBHULN010000004">
    <property type="protein sequence ID" value="MFD2570586.1"/>
    <property type="molecule type" value="Genomic_DNA"/>
</dbReference>
<sequence>MRYKPNPHKVMHSSDASALTLDELIFADRNQAYGAFDLRRHYKPTLTRALGLGVGLFLLGLLAPMLYNRLRPVAAATEFMQEIKLEDVSVPEEKVPLPIPPVEIPNAYPTVKNVMPVVVMDAPEEMPVATVEELAEATSGQETTEGTGDIEVIAPPEAAEPTVEERAVEVAPKTEDIFIRVEQEPQYPGGLDALRNFLSKNLQYPKSAASAGVSGKVYISFVINTDGSLTDVQVLKGIGFGCDEEATRVIQKMPHWKPGKQSGRPVRVKYNLPIALE</sequence>
<organism evidence="12 13">
    <name type="scientific">Spirosoma soli</name>
    <dbReference type="NCBI Taxonomy" id="1770529"/>
    <lineage>
        <taxon>Bacteria</taxon>
        <taxon>Pseudomonadati</taxon>
        <taxon>Bacteroidota</taxon>
        <taxon>Cytophagia</taxon>
        <taxon>Cytophagales</taxon>
        <taxon>Cytophagaceae</taxon>
        <taxon>Spirosoma</taxon>
    </lineage>
</organism>
<dbReference type="PRINTS" id="PR01374">
    <property type="entry name" value="TONBPROTEIN"/>
</dbReference>
<dbReference type="InterPro" id="IPR006260">
    <property type="entry name" value="TonB/TolA_C"/>
</dbReference>
<feature type="domain" description="TonB C-terminal" evidence="11">
    <location>
        <begin position="189"/>
        <end position="277"/>
    </location>
</feature>
<keyword evidence="8 10" id="KW-1133">Transmembrane helix</keyword>
<dbReference type="InterPro" id="IPR037682">
    <property type="entry name" value="TonB_C"/>
</dbReference>
<dbReference type="PROSITE" id="PS52015">
    <property type="entry name" value="TONB_CTD"/>
    <property type="match status" value="1"/>
</dbReference>
<dbReference type="Proteomes" id="UP001597469">
    <property type="component" value="Unassembled WGS sequence"/>
</dbReference>
<dbReference type="Pfam" id="PF03544">
    <property type="entry name" value="TonB_C"/>
    <property type="match status" value="1"/>
</dbReference>
<evidence type="ECO:0000256" key="7">
    <source>
        <dbReference type="ARBA" id="ARBA00022927"/>
    </source>
</evidence>
<comment type="similarity">
    <text evidence="2">Belongs to the TonB family.</text>
</comment>
<name>A0ABW5M1X2_9BACT</name>
<evidence type="ECO:0000256" key="5">
    <source>
        <dbReference type="ARBA" id="ARBA00022519"/>
    </source>
</evidence>
<dbReference type="PANTHER" id="PTHR33446:SF2">
    <property type="entry name" value="PROTEIN TONB"/>
    <property type="match status" value="1"/>
</dbReference>
<keyword evidence="7" id="KW-0653">Protein transport</keyword>
<dbReference type="SUPFAM" id="SSF74653">
    <property type="entry name" value="TolA/TonB C-terminal domain"/>
    <property type="match status" value="1"/>
</dbReference>
<evidence type="ECO:0000313" key="12">
    <source>
        <dbReference type="EMBL" id="MFD2570586.1"/>
    </source>
</evidence>
<evidence type="ECO:0000256" key="9">
    <source>
        <dbReference type="ARBA" id="ARBA00023136"/>
    </source>
</evidence>
<evidence type="ECO:0000256" key="8">
    <source>
        <dbReference type="ARBA" id="ARBA00022989"/>
    </source>
</evidence>
<dbReference type="RefSeq" id="WP_381521398.1">
    <property type="nucleotide sequence ID" value="NZ_JBHULN010000004.1"/>
</dbReference>
<dbReference type="InterPro" id="IPR051045">
    <property type="entry name" value="TonB-dependent_transducer"/>
</dbReference>
<evidence type="ECO:0000259" key="11">
    <source>
        <dbReference type="PROSITE" id="PS52015"/>
    </source>
</evidence>
<comment type="subcellular location">
    <subcellularLocation>
        <location evidence="1">Cell inner membrane</location>
        <topology evidence="1">Single-pass membrane protein</topology>
        <orientation evidence="1">Periplasmic side</orientation>
    </subcellularLocation>
</comment>
<dbReference type="PANTHER" id="PTHR33446">
    <property type="entry name" value="PROTEIN TONB-RELATED"/>
    <property type="match status" value="1"/>
</dbReference>
<evidence type="ECO:0000256" key="2">
    <source>
        <dbReference type="ARBA" id="ARBA00006555"/>
    </source>
</evidence>
<proteinExistence type="inferred from homology"/>
<keyword evidence="9 10" id="KW-0472">Membrane</keyword>
<evidence type="ECO:0000256" key="1">
    <source>
        <dbReference type="ARBA" id="ARBA00004383"/>
    </source>
</evidence>
<keyword evidence="4" id="KW-1003">Cell membrane</keyword>
<dbReference type="Gene3D" id="3.30.1150.10">
    <property type="match status" value="1"/>
</dbReference>
<dbReference type="InterPro" id="IPR003538">
    <property type="entry name" value="TonB"/>
</dbReference>
<dbReference type="NCBIfam" id="TIGR01352">
    <property type="entry name" value="tonB_Cterm"/>
    <property type="match status" value="1"/>
</dbReference>
<evidence type="ECO:0000256" key="6">
    <source>
        <dbReference type="ARBA" id="ARBA00022692"/>
    </source>
</evidence>
<keyword evidence="5" id="KW-0997">Cell inner membrane</keyword>
<comment type="caution">
    <text evidence="12">The sequence shown here is derived from an EMBL/GenBank/DDBJ whole genome shotgun (WGS) entry which is preliminary data.</text>
</comment>
<keyword evidence="6 10" id="KW-0812">Transmembrane</keyword>
<feature type="transmembrane region" description="Helical" evidence="10">
    <location>
        <begin position="49"/>
        <end position="67"/>
    </location>
</feature>
<protein>
    <submittedName>
        <fullName evidence="12">TonB family protein</fullName>
    </submittedName>
</protein>
<gene>
    <name evidence="12" type="ORF">ACFSUS_08080</name>
</gene>
<evidence type="ECO:0000313" key="13">
    <source>
        <dbReference type="Proteomes" id="UP001597469"/>
    </source>
</evidence>
<evidence type="ECO:0000256" key="3">
    <source>
        <dbReference type="ARBA" id="ARBA00022448"/>
    </source>
</evidence>
<accession>A0ABW5M1X2</accession>